<keyword evidence="7" id="KW-0032">Aminotransferase</keyword>
<dbReference type="Proteomes" id="UP000237889">
    <property type="component" value="Chromosome"/>
</dbReference>
<dbReference type="GO" id="GO:0008483">
    <property type="term" value="F:transaminase activity"/>
    <property type="evidence" value="ECO:0007669"/>
    <property type="project" value="UniProtKB-KW"/>
</dbReference>
<dbReference type="InterPro" id="IPR015424">
    <property type="entry name" value="PyrdxlP-dep_Trfase"/>
</dbReference>
<dbReference type="Gene3D" id="3.40.640.10">
    <property type="entry name" value="Type I PLP-dependent aspartate aminotransferase-like (Major domain)"/>
    <property type="match status" value="1"/>
</dbReference>
<dbReference type="Pfam" id="PF00155">
    <property type="entry name" value="Aminotran_1_2"/>
    <property type="match status" value="1"/>
</dbReference>
<keyword evidence="7" id="KW-0808">Transferase</keyword>
<dbReference type="NCBIfam" id="TIGR04350">
    <property type="entry name" value="C_S_lyase_PatB"/>
    <property type="match status" value="1"/>
</dbReference>
<name>A0A2S0N886_9HYPH</name>
<evidence type="ECO:0000313" key="7">
    <source>
        <dbReference type="EMBL" id="AVO44358.1"/>
    </source>
</evidence>
<dbReference type="CDD" id="cd00609">
    <property type="entry name" value="AAT_like"/>
    <property type="match status" value="1"/>
</dbReference>
<dbReference type="PANTHER" id="PTHR43525:SF1">
    <property type="entry name" value="PROTEIN MALY"/>
    <property type="match status" value="1"/>
</dbReference>
<keyword evidence="3" id="KW-0663">Pyridoxal phosphate</keyword>
<evidence type="ECO:0000259" key="6">
    <source>
        <dbReference type="Pfam" id="PF00155"/>
    </source>
</evidence>
<evidence type="ECO:0000256" key="5">
    <source>
        <dbReference type="ARBA" id="ARBA00037974"/>
    </source>
</evidence>
<dbReference type="InterPro" id="IPR004839">
    <property type="entry name" value="Aminotransferase_I/II_large"/>
</dbReference>
<dbReference type="EC" id="4.4.1.13" evidence="2"/>
<dbReference type="KEGG" id="phr:C6569_04385"/>
<dbReference type="InterPro" id="IPR051798">
    <property type="entry name" value="Class-II_PLP-Dep_Aminotrans"/>
</dbReference>
<comment type="cofactor">
    <cofactor evidence="1">
        <name>pyridoxal 5'-phosphate</name>
        <dbReference type="ChEBI" id="CHEBI:597326"/>
    </cofactor>
</comment>
<dbReference type="SUPFAM" id="SSF53383">
    <property type="entry name" value="PLP-dependent transferases"/>
    <property type="match status" value="1"/>
</dbReference>
<dbReference type="GO" id="GO:0047804">
    <property type="term" value="F:cysteine-S-conjugate beta-lyase activity"/>
    <property type="evidence" value="ECO:0007669"/>
    <property type="project" value="UniProtKB-EC"/>
</dbReference>
<feature type="domain" description="Aminotransferase class I/classII large" evidence="6">
    <location>
        <begin position="84"/>
        <end position="394"/>
    </location>
</feature>
<evidence type="ECO:0000256" key="4">
    <source>
        <dbReference type="ARBA" id="ARBA00023239"/>
    </source>
</evidence>
<accession>A0A2S0N886</accession>
<dbReference type="InterPro" id="IPR015422">
    <property type="entry name" value="PyrdxlP-dep_Trfase_small"/>
</dbReference>
<keyword evidence="8" id="KW-1185">Reference proteome</keyword>
<keyword evidence="4" id="KW-0456">Lyase</keyword>
<dbReference type="PANTHER" id="PTHR43525">
    <property type="entry name" value="PROTEIN MALY"/>
    <property type="match status" value="1"/>
</dbReference>
<gene>
    <name evidence="7" type="ORF">C6569_04385</name>
</gene>
<evidence type="ECO:0000313" key="8">
    <source>
        <dbReference type="Proteomes" id="UP000237889"/>
    </source>
</evidence>
<evidence type="ECO:0000256" key="2">
    <source>
        <dbReference type="ARBA" id="ARBA00012224"/>
    </source>
</evidence>
<dbReference type="OrthoDB" id="3224382at2"/>
<proteinExistence type="inferred from homology"/>
<dbReference type="InterPro" id="IPR015421">
    <property type="entry name" value="PyrdxlP-dep_Trfase_major"/>
</dbReference>
<dbReference type="EMBL" id="CP027668">
    <property type="protein sequence ID" value="AVO44358.1"/>
    <property type="molecule type" value="Genomic_DNA"/>
</dbReference>
<dbReference type="GO" id="GO:0030170">
    <property type="term" value="F:pyridoxal phosphate binding"/>
    <property type="evidence" value="ECO:0007669"/>
    <property type="project" value="InterPro"/>
</dbReference>
<sequence length="407" mass="45337">MALAAALTAAMEPPADNSFDLSEASLRRLHNAKWNQYGPDVLPAFVAEMDFAVAEPIQRAVQSLVERSDYGYPRRDGGKAGLAVAKAFAHRMKDRFDWDVDPALIVPVADLVQGTYAPVLAFTEPGDGIILQVPNYPPFREVIRTTERNLISLPMMDSGSGYLCNTEQIVDQIDGRTRMFVLCNPHNPTGRVFSRNELLDIGRFCIEHELIVLSDEIHSDLVYPGRRHIPFASLSPELAARTVTLNSPTKSFNIPGLRCAVLHFGSPELRERFGKRIPQRLLGDPNAIGVDAAVAAWTESQPWLDAVMGHLTATRDHVLRRIETELPEIQFRVPEGTYLAWLDCSGLMLNTSAFDFFHERARVAFSPGENFEPNCSAFVRFNFATSRVIADEIVDRMVAAVKTLRVC</sequence>
<dbReference type="Gene3D" id="3.90.1150.10">
    <property type="entry name" value="Aspartate Aminotransferase, domain 1"/>
    <property type="match status" value="1"/>
</dbReference>
<protein>
    <recommendedName>
        <fullName evidence="2">cysteine-S-conjugate beta-lyase</fullName>
        <ecNumber evidence="2">4.4.1.13</ecNumber>
    </recommendedName>
</protein>
<comment type="similarity">
    <text evidence="5">Belongs to the class-II pyridoxal-phosphate-dependent aminotransferase family. MalY/PatB cystathionine beta-lyase subfamily.</text>
</comment>
<evidence type="ECO:0000256" key="3">
    <source>
        <dbReference type="ARBA" id="ARBA00022898"/>
    </source>
</evidence>
<dbReference type="RefSeq" id="WP_106747688.1">
    <property type="nucleotide sequence ID" value="NZ_CP027668.1"/>
</dbReference>
<evidence type="ECO:0000256" key="1">
    <source>
        <dbReference type="ARBA" id="ARBA00001933"/>
    </source>
</evidence>
<dbReference type="AlphaFoldDB" id="A0A2S0N886"/>
<organism evidence="7 8">
    <name type="scientific">Phreatobacter cathodiphilus</name>
    <dbReference type="NCBI Taxonomy" id="1868589"/>
    <lineage>
        <taxon>Bacteria</taxon>
        <taxon>Pseudomonadati</taxon>
        <taxon>Pseudomonadota</taxon>
        <taxon>Alphaproteobacteria</taxon>
        <taxon>Hyphomicrobiales</taxon>
        <taxon>Phreatobacteraceae</taxon>
        <taxon>Phreatobacter</taxon>
    </lineage>
</organism>
<reference evidence="7 8" key="1">
    <citation type="submission" date="2018-03" db="EMBL/GenBank/DDBJ databases">
        <title>Genome sequencing of Phreatobacter sp.</title>
        <authorList>
            <person name="Kim S.-J."/>
            <person name="Heo J."/>
            <person name="Kwon S.-W."/>
        </authorList>
    </citation>
    <scope>NUCLEOTIDE SEQUENCE [LARGE SCALE GENOMIC DNA]</scope>
    <source>
        <strain evidence="7 8">S-12</strain>
    </source>
</reference>
<dbReference type="InterPro" id="IPR027619">
    <property type="entry name" value="C-S_lyase_PatB-like"/>
</dbReference>